<gene>
    <name evidence="2" type="ORF">LOAG_13300</name>
</gene>
<dbReference type="GeneID" id="9950772"/>
<dbReference type="CTD" id="9950772"/>
<dbReference type="OrthoDB" id="10267190at2759"/>
<dbReference type="InParanoid" id="A0A1S0TK49"/>
<dbReference type="RefSeq" id="XP_003148858.1">
    <property type="nucleotide sequence ID" value="XM_003148810.1"/>
</dbReference>
<accession>A0A1S0TK49</accession>
<keyword evidence="1" id="KW-0812">Transmembrane</keyword>
<evidence type="ECO:0000313" key="2">
    <source>
        <dbReference type="EMBL" id="EFO15211.1"/>
    </source>
</evidence>
<reference evidence="2" key="1">
    <citation type="submission" date="2012-04" db="EMBL/GenBank/DDBJ databases">
        <title>The Genome Sequence of Loa loa.</title>
        <authorList>
            <consortium name="The Broad Institute Genome Sequencing Platform"/>
            <consortium name="Broad Institute Genome Sequencing Center for Infectious Disease"/>
            <person name="Nutman T.B."/>
            <person name="Fink D.L."/>
            <person name="Russ C."/>
            <person name="Young S."/>
            <person name="Zeng Q."/>
            <person name="Gargeya S."/>
            <person name="Alvarado L."/>
            <person name="Berlin A."/>
            <person name="Chapman S.B."/>
            <person name="Chen Z."/>
            <person name="Freedman E."/>
            <person name="Gellesch M."/>
            <person name="Goldberg J."/>
            <person name="Griggs A."/>
            <person name="Gujja S."/>
            <person name="Heilman E.R."/>
            <person name="Heiman D."/>
            <person name="Howarth C."/>
            <person name="Mehta T."/>
            <person name="Neiman D."/>
            <person name="Pearson M."/>
            <person name="Roberts A."/>
            <person name="Saif S."/>
            <person name="Shea T."/>
            <person name="Shenoy N."/>
            <person name="Sisk P."/>
            <person name="Stolte C."/>
            <person name="Sykes S."/>
            <person name="White J."/>
            <person name="Yandava C."/>
            <person name="Haas B."/>
            <person name="Henn M.R."/>
            <person name="Nusbaum C."/>
            <person name="Birren B."/>
        </authorList>
    </citation>
    <scope>NUCLEOTIDE SEQUENCE [LARGE SCALE GENOMIC DNA]</scope>
</reference>
<keyword evidence="1" id="KW-0472">Membrane</keyword>
<feature type="transmembrane region" description="Helical" evidence="1">
    <location>
        <begin position="137"/>
        <end position="162"/>
    </location>
</feature>
<name>A0A1S0TK49_LOALO</name>
<dbReference type="EMBL" id="JH712355">
    <property type="protein sequence ID" value="EFO15211.1"/>
    <property type="molecule type" value="Genomic_DNA"/>
</dbReference>
<dbReference type="KEGG" id="loa:LOAG_13300"/>
<dbReference type="AlphaFoldDB" id="A0A1S0TK49"/>
<sequence length="179" mass="20739">MQSAATTTFILIGIIKQDFGIFVDIHKWQFHLSINLSTYQINDWECLERVKRCFLNAQLSKPFMPSMLTVSTNNIDIYVGLNCTVQQTFLDRMYQIEILAYNCSKRRLKRSIKSNLIETYQNYEPIGGFEINATRKIVYFIAILVITGYLITLYLIFCIILARHANSLSSFQCGMCCKD</sequence>
<proteinExistence type="predicted"/>
<evidence type="ECO:0000256" key="1">
    <source>
        <dbReference type="SAM" id="Phobius"/>
    </source>
</evidence>
<keyword evidence="1" id="KW-1133">Transmembrane helix</keyword>
<protein>
    <submittedName>
        <fullName evidence="2">Uncharacterized protein</fullName>
    </submittedName>
</protein>
<organism evidence="2">
    <name type="scientific">Loa loa</name>
    <name type="common">Eye worm</name>
    <name type="synonym">Filaria loa</name>
    <dbReference type="NCBI Taxonomy" id="7209"/>
    <lineage>
        <taxon>Eukaryota</taxon>
        <taxon>Metazoa</taxon>
        <taxon>Ecdysozoa</taxon>
        <taxon>Nematoda</taxon>
        <taxon>Chromadorea</taxon>
        <taxon>Rhabditida</taxon>
        <taxon>Spirurina</taxon>
        <taxon>Spiruromorpha</taxon>
        <taxon>Filarioidea</taxon>
        <taxon>Onchocercidae</taxon>
        <taxon>Loa</taxon>
    </lineage>
</organism>